<evidence type="ECO:0000256" key="5">
    <source>
        <dbReference type="ARBA" id="ARBA00023136"/>
    </source>
</evidence>
<evidence type="ECO:0000256" key="2">
    <source>
        <dbReference type="ARBA" id="ARBA00010663"/>
    </source>
</evidence>
<dbReference type="GO" id="GO:0016020">
    <property type="term" value="C:membrane"/>
    <property type="evidence" value="ECO:0007669"/>
    <property type="project" value="UniProtKB-SubCell"/>
</dbReference>
<name>A0A9P0GBI6_9CUCU</name>
<dbReference type="Proteomes" id="UP001153636">
    <property type="component" value="Chromosome 18"/>
</dbReference>
<reference evidence="8" key="1">
    <citation type="submission" date="2022-01" db="EMBL/GenBank/DDBJ databases">
        <authorList>
            <person name="King R."/>
        </authorList>
    </citation>
    <scope>NUCLEOTIDE SEQUENCE</scope>
</reference>
<dbReference type="GO" id="GO:0004930">
    <property type="term" value="F:G protein-coupled receptor activity"/>
    <property type="evidence" value="ECO:0007669"/>
    <property type="project" value="InterPro"/>
</dbReference>
<organism evidence="8 9">
    <name type="scientific">Psylliodes chrysocephalus</name>
    <dbReference type="NCBI Taxonomy" id="3402493"/>
    <lineage>
        <taxon>Eukaryota</taxon>
        <taxon>Metazoa</taxon>
        <taxon>Ecdysozoa</taxon>
        <taxon>Arthropoda</taxon>
        <taxon>Hexapoda</taxon>
        <taxon>Insecta</taxon>
        <taxon>Pterygota</taxon>
        <taxon>Neoptera</taxon>
        <taxon>Endopterygota</taxon>
        <taxon>Coleoptera</taxon>
        <taxon>Polyphaga</taxon>
        <taxon>Cucujiformia</taxon>
        <taxon>Chrysomeloidea</taxon>
        <taxon>Chrysomelidae</taxon>
        <taxon>Galerucinae</taxon>
        <taxon>Alticini</taxon>
        <taxon>Psylliodes</taxon>
    </lineage>
</organism>
<dbReference type="PRINTS" id="PR00237">
    <property type="entry name" value="GPCRRHODOPSN"/>
</dbReference>
<proteinExistence type="inferred from homology"/>
<feature type="transmembrane region" description="Helical" evidence="6">
    <location>
        <begin position="64"/>
        <end position="84"/>
    </location>
</feature>
<comment type="similarity">
    <text evidence="2">Belongs to the G-protein coupled receptor 1 family.</text>
</comment>
<evidence type="ECO:0000313" key="9">
    <source>
        <dbReference type="Proteomes" id="UP001153636"/>
    </source>
</evidence>
<dbReference type="EMBL" id="OV651830">
    <property type="protein sequence ID" value="CAH1104916.1"/>
    <property type="molecule type" value="Genomic_DNA"/>
</dbReference>
<keyword evidence="3 6" id="KW-0812">Transmembrane</keyword>
<feature type="transmembrane region" description="Helical" evidence="6">
    <location>
        <begin position="99"/>
        <end position="120"/>
    </location>
</feature>
<keyword evidence="4 6" id="KW-1133">Transmembrane helix</keyword>
<comment type="subcellular location">
    <subcellularLocation>
        <location evidence="1">Membrane</location>
    </subcellularLocation>
</comment>
<feature type="transmembrane region" description="Helical" evidence="6">
    <location>
        <begin position="169"/>
        <end position="189"/>
    </location>
</feature>
<evidence type="ECO:0000256" key="1">
    <source>
        <dbReference type="ARBA" id="ARBA00004370"/>
    </source>
</evidence>
<evidence type="ECO:0000256" key="6">
    <source>
        <dbReference type="SAM" id="Phobius"/>
    </source>
</evidence>
<dbReference type="InterPro" id="IPR017452">
    <property type="entry name" value="GPCR_Rhodpsn_7TM"/>
</dbReference>
<keyword evidence="9" id="KW-1185">Reference proteome</keyword>
<dbReference type="SUPFAM" id="SSF81321">
    <property type="entry name" value="Family A G protein-coupled receptor-like"/>
    <property type="match status" value="1"/>
</dbReference>
<evidence type="ECO:0000256" key="3">
    <source>
        <dbReference type="ARBA" id="ARBA00022692"/>
    </source>
</evidence>
<dbReference type="Gene3D" id="1.20.1070.10">
    <property type="entry name" value="Rhodopsin 7-helix transmembrane proteins"/>
    <property type="match status" value="1"/>
</dbReference>
<gene>
    <name evidence="8" type="ORF">PSYICH_LOCUS6121</name>
</gene>
<dbReference type="AlphaFoldDB" id="A0A9P0GBI6"/>
<protein>
    <recommendedName>
        <fullName evidence="7">G-protein coupled receptors family 1 profile domain-containing protein</fullName>
    </recommendedName>
</protein>
<dbReference type="PROSITE" id="PS50262">
    <property type="entry name" value="G_PROTEIN_RECEP_F1_2"/>
    <property type="match status" value="1"/>
</dbReference>
<feature type="domain" description="G-protein coupled receptors family 1 profile" evidence="7">
    <location>
        <begin position="43"/>
        <end position="266"/>
    </location>
</feature>
<evidence type="ECO:0000313" key="8">
    <source>
        <dbReference type="EMBL" id="CAH1104916.1"/>
    </source>
</evidence>
<evidence type="ECO:0000259" key="7">
    <source>
        <dbReference type="PROSITE" id="PS50262"/>
    </source>
</evidence>
<accession>A0A9P0GBI6</accession>
<feature type="transmembrane region" description="Helical" evidence="6">
    <location>
        <begin position="247"/>
        <end position="266"/>
    </location>
</feature>
<feature type="transmembrane region" description="Helical" evidence="6">
    <location>
        <begin position="29"/>
        <end position="52"/>
    </location>
</feature>
<feature type="transmembrane region" description="Helical" evidence="6">
    <location>
        <begin position="141"/>
        <end position="163"/>
    </location>
</feature>
<dbReference type="InterPro" id="IPR000276">
    <property type="entry name" value="GPCR_Rhodpsn"/>
</dbReference>
<sequence>MDNEKPKFFFKTITDYGPKGVVYHFPKEVLIIAVIVLIICVTADILIVFTIFKRKTLHSRPYTYVAHLCICNILTVLHIYNILLLNPKVKFTCSWEETIYIYTYFIFITGNELFICVLIIDWYILVFDPQKNSSFRFGKSFIVWFVIIIFIFYTLSVCTFHRFMLNISIAVYVITYFVSLIIVIIIYVLRLTQLKPFAEILEQSKLEFRVVFPFFVCWFLNVSLLLIDMNFKISGRRNEEITPYLLYQISIFVGFSYSLVLLGILCKCDSNFNKSIRSLFNCTTEQANNDENHFELPQII</sequence>
<evidence type="ECO:0000256" key="4">
    <source>
        <dbReference type="ARBA" id="ARBA00022989"/>
    </source>
</evidence>
<keyword evidence="5 6" id="KW-0472">Membrane</keyword>
<feature type="transmembrane region" description="Helical" evidence="6">
    <location>
        <begin position="210"/>
        <end position="227"/>
    </location>
</feature>